<evidence type="ECO:0000256" key="2">
    <source>
        <dbReference type="ARBA" id="ARBA00023125"/>
    </source>
</evidence>
<evidence type="ECO:0000256" key="3">
    <source>
        <dbReference type="ARBA" id="ARBA00023163"/>
    </source>
</evidence>
<dbReference type="SUPFAM" id="SSF54909">
    <property type="entry name" value="Dimeric alpha+beta barrel"/>
    <property type="match status" value="1"/>
</dbReference>
<dbReference type="STRING" id="1693.BMIN_1464"/>
<evidence type="ECO:0000313" key="6">
    <source>
        <dbReference type="Proteomes" id="UP000029014"/>
    </source>
</evidence>
<keyword evidence="2" id="KW-0238">DNA-binding</keyword>
<dbReference type="InterPro" id="IPR036390">
    <property type="entry name" value="WH_DNA-bd_sf"/>
</dbReference>
<dbReference type="InterPro" id="IPR011008">
    <property type="entry name" value="Dimeric_a/b-barrel"/>
</dbReference>
<dbReference type="CDD" id="cd00090">
    <property type="entry name" value="HTH_ARSR"/>
    <property type="match status" value="1"/>
</dbReference>
<dbReference type="EMBL" id="JGZD01000012">
    <property type="protein sequence ID" value="KFI71799.1"/>
    <property type="molecule type" value="Genomic_DNA"/>
</dbReference>
<dbReference type="GO" id="GO:0043565">
    <property type="term" value="F:sequence-specific DNA binding"/>
    <property type="evidence" value="ECO:0007669"/>
    <property type="project" value="InterPro"/>
</dbReference>
<feature type="domain" description="HTH asnC-type" evidence="4">
    <location>
        <begin position="21"/>
        <end position="82"/>
    </location>
</feature>
<dbReference type="PRINTS" id="PR00033">
    <property type="entry name" value="HTHASNC"/>
</dbReference>
<dbReference type="Pfam" id="PF01037">
    <property type="entry name" value="AsnC_trans_reg"/>
    <property type="match status" value="1"/>
</dbReference>
<evidence type="ECO:0000256" key="1">
    <source>
        <dbReference type="ARBA" id="ARBA00023015"/>
    </source>
</evidence>
<dbReference type="InterPro" id="IPR019887">
    <property type="entry name" value="Tscrpt_reg_AsnC/Lrp_C"/>
</dbReference>
<dbReference type="InterPro" id="IPR019888">
    <property type="entry name" value="Tscrpt_reg_AsnC-like"/>
</dbReference>
<evidence type="ECO:0000259" key="4">
    <source>
        <dbReference type="PROSITE" id="PS50956"/>
    </source>
</evidence>
<accession>A0A087BL99</accession>
<dbReference type="GO" id="GO:0005829">
    <property type="term" value="C:cytosol"/>
    <property type="evidence" value="ECO:0007669"/>
    <property type="project" value="TreeGrafter"/>
</dbReference>
<organism evidence="5 6">
    <name type="scientific">Bifidobacterium minimum</name>
    <dbReference type="NCBI Taxonomy" id="1693"/>
    <lineage>
        <taxon>Bacteria</taxon>
        <taxon>Bacillati</taxon>
        <taxon>Actinomycetota</taxon>
        <taxon>Actinomycetes</taxon>
        <taxon>Bifidobacteriales</taxon>
        <taxon>Bifidobacteriaceae</taxon>
        <taxon>Bifidobacterium</taxon>
    </lineage>
</organism>
<protein>
    <submittedName>
        <fullName evidence="5">AsnC family transcriptional regulator</fullName>
    </submittedName>
</protein>
<proteinExistence type="predicted"/>
<reference evidence="5 6" key="1">
    <citation type="submission" date="2014-03" db="EMBL/GenBank/DDBJ databases">
        <title>Genomics of Bifidobacteria.</title>
        <authorList>
            <person name="Ventura M."/>
            <person name="Milani C."/>
            <person name="Lugli G.A."/>
        </authorList>
    </citation>
    <scope>NUCLEOTIDE SEQUENCE [LARGE SCALE GENOMIC DNA]</scope>
    <source>
        <strain evidence="5 6">LMG 11592</strain>
    </source>
</reference>
<dbReference type="Pfam" id="PF13412">
    <property type="entry name" value="HTH_24"/>
    <property type="match status" value="1"/>
</dbReference>
<dbReference type="PANTHER" id="PTHR30154">
    <property type="entry name" value="LEUCINE-RESPONSIVE REGULATORY PROTEIN"/>
    <property type="match status" value="1"/>
</dbReference>
<name>A0A087BL99_9BIFI</name>
<comment type="caution">
    <text evidence="5">The sequence shown here is derived from an EMBL/GenBank/DDBJ whole genome shotgun (WGS) entry which is preliminary data.</text>
</comment>
<dbReference type="InterPro" id="IPR011991">
    <property type="entry name" value="ArsR-like_HTH"/>
</dbReference>
<keyword evidence="6" id="KW-1185">Reference proteome</keyword>
<sequence length="161" mass="17647">MAEKQSRRAGRRETPASVGVLDDTDALLVDSLERDGRATLSRLAELTGLSVSAVQSRVRRLEEHGVITGYKAIVDAELRGLPLGAFVSVTPLDYSREEKIPEVLSHVDGVTACYSVAGSQSFILRVRVASPGKLEELLNRIHREVPVSTESSVILQTYFER</sequence>
<dbReference type="AlphaFoldDB" id="A0A087BL99"/>
<gene>
    <name evidence="5" type="ORF">BMIN_1464</name>
</gene>
<dbReference type="SMART" id="SM00344">
    <property type="entry name" value="HTH_ASNC"/>
    <property type="match status" value="1"/>
</dbReference>
<dbReference type="PROSITE" id="PS50956">
    <property type="entry name" value="HTH_ASNC_2"/>
    <property type="match status" value="1"/>
</dbReference>
<evidence type="ECO:0000313" key="5">
    <source>
        <dbReference type="EMBL" id="KFI71799.1"/>
    </source>
</evidence>
<dbReference type="GO" id="GO:0043200">
    <property type="term" value="P:response to amino acid"/>
    <property type="evidence" value="ECO:0007669"/>
    <property type="project" value="TreeGrafter"/>
</dbReference>
<dbReference type="Gene3D" id="3.30.70.920">
    <property type="match status" value="1"/>
</dbReference>
<keyword evidence="3" id="KW-0804">Transcription</keyword>
<dbReference type="InterPro" id="IPR000485">
    <property type="entry name" value="AsnC-type_HTH_dom"/>
</dbReference>
<dbReference type="SUPFAM" id="SSF46785">
    <property type="entry name" value="Winged helix' DNA-binding domain"/>
    <property type="match status" value="1"/>
</dbReference>
<dbReference type="RefSeq" id="WP_051126471.1">
    <property type="nucleotide sequence ID" value="NZ_JGZD01000012.1"/>
</dbReference>
<dbReference type="Proteomes" id="UP000029014">
    <property type="component" value="Unassembled WGS sequence"/>
</dbReference>
<dbReference type="eggNOG" id="COG1522">
    <property type="taxonomic scope" value="Bacteria"/>
</dbReference>
<keyword evidence="1" id="KW-0805">Transcription regulation</keyword>
<dbReference type="PANTHER" id="PTHR30154:SF53">
    <property type="entry name" value="HTH-TYPE TRANSCRIPTIONAL REGULATOR LRPC"/>
    <property type="match status" value="1"/>
</dbReference>
<dbReference type="InterPro" id="IPR036388">
    <property type="entry name" value="WH-like_DNA-bd_sf"/>
</dbReference>
<dbReference type="Gene3D" id="1.10.10.10">
    <property type="entry name" value="Winged helix-like DNA-binding domain superfamily/Winged helix DNA-binding domain"/>
    <property type="match status" value="1"/>
</dbReference>